<organism evidence="1">
    <name type="scientific">bioreactor metagenome</name>
    <dbReference type="NCBI Taxonomy" id="1076179"/>
    <lineage>
        <taxon>unclassified sequences</taxon>
        <taxon>metagenomes</taxon>
        <taxon>ecological metagenomes</taxon>
    </lineage>
</organism>
<name>A0A645H2U9_9ZZZZ</name>
<reference evidence="1" key="1">
    <citation type="submission" date="2019-08" db="EMBL/GenBank/DDBJ databases">
        <authorList>
            <person name="Kucharzyk K."/>
            <person name="Murdoch R.W."/>
            <person name="Higgins S."/>
            <person name="Loffler F."/>
        </authorList>
    </citation>
    <scope>NUCLEOTIDE SEQUENCE</scope>
</reference>
<comment type="caution">
    <text evidence="1">The sequence shown here is derived from an EMBL/GenBank/DDBJ whole genome shotgun (WGS) entry which is preliminary data.</text>
</comment>
<dbReference type="EMBL" id="VSSQ01085010">
    <property type="protein sequence ID" value="MPN32816.1"/>
    <property type="molecule type" value="Genomic_DNA"/>
</dbReference>
<evidence type="ECO:0000313" key="1">
    <source>
        <dbReference type="EMBL" id="MPN32816.1"/>
    </source>
</evidence>
<sequence length="137" mass="15507">MDALFIDRRFIRRALHQLTEQSFVLGKIPLQNGGDLETLGHDIVKKHLLLLSNAKGGAQQFKIVRSDGHWFVCQHVETVFDGLIDVLRFTQVVAGNYNHIPGAVLYHLLRKSGPVWTFVSHLVGFSARVLKPSIRLR</sequence>
<gene>
    <name evidence="1" type="ORF">SDC9_180296</name>
</gene>
<proteinExistence type="predicted"/>
<protein>
    <submittedName>
        <fullName evidence="1">Uncharacterized protein</fullName>
    </submittedName>
</protein>
<accession>A0A645H2U9</accession>
<dbReference type="AlphaFoldDB" id="A0A645H2U9"/>